<evidence type="ECO:0000313" key="2">
    <source>
        <dbReference type="Proteomes" id="UP000076088"/>
    </source>
</evidence>
<reference evidence="1 2" key="2">
    <citation type="journal article" date="2016" name="Genome Announc.">
        <title>Complete Genome Sequence of Sphingopyxis macrogoltabida Strain 203N (NBRC 111659), a Polyethylene Glycol Degrader.</title>
        <authorList>
            <person name="Ohtsubo Y."/>
            <person name="Nonoyama S."/>
            <person name="Nagata Y."/>
            <person name="Numata M."/>
            <person name="Tsuchikane K."/>
            <person name="Hosoyama A."/>
            <person name="Yamazoe A."/>
            <person name="Tsuda M."/>
            <person name="Fujita N."/>
            <person name="Kawai F."/>
        </authorList>
    </citation>
    <scope>NUCLEOTIDE SEQUENCE [LARGE SCALE GENOMIC DNA]</scope>
    <source>
        <strain evidence="1 2">203N</strain>
    </source>
</reference>
<name>A0AAC8Z129_SPHMC</name>
<keyword evidence="2" id="KW-1185">Reference proteome</keyword>
<accession>A0AAC8Z129</accession>
<dbReference type="AlphaFoldDB" id="A0AAC8Z129"/>
<reference evidence="2" key="1">
    <citation type="submission" date="2015-11" db="EMBL/GenBank/DDBJ databases">
        <title>Complete genome sequence of a polyethylene-glycol degrader Sphingopyxis macrogoltabida 203N (NBRC 111659).</title>
        <authorList>
            <person name="Yoshiyuki O."/>
            <person name="Shouta N."/>
            <person name="Nagata Y."/>
            <person name="Numata M."/>
            <person name="Tsuchikane K."/>
            <person name="Hosoyama A."/>
            <person name="Yamazoe A."/>
            <person name="Tsuda M."/>
            <person name="Fujita N."/>
            <person name="Kawai F."/>
        </authorList>
    </citation>
    <scope>NUCLEOTIDE SEQUENCE [LARGE SCALE GENOMIC DNA]</scope>
    <source>
        <strain evidence="2">203N</strain>
    </source>
</reference>
<protein>
    <submittedName>
        <fullName evidence="1">Uncharacterized protein</fullName>
    </submittedName>
</protein>
<dbReference type="Proteomes" id="UP000076088">
    <property type="component" value="Chromosome"/>
</dbReference>
<gene>
    <name evidence="1" type="ORF">ATM17_12815</name>
</gene>
<dbReference type="EMBL" id="CP013344">
    <property type="protein sequence ID" value="AMU89918.1"/>
    <property type="molecule type" value="Genomic_DNA"/>
</dbReference>
<organism evidence="1 2">
    <name type="scientific">Sphingopyxis macrogoltabida</name>
    <name type="common">Sphingomonas macrogoltabidus</name>
    <dbReference type="NCBI Taxonomy" id="33050"/>
    <lineage>
        <taxon>Bacteria</taxon>
        <taxon>Pseudomonadati</taxon>
        <taxon>Pseudomonadota</taxon>
        <taxon>Alphaproteobacteria</taxon>
        <taxon>Sphingomonadales</taxon>
        <taxon>Sphingomonadaceae</taxon>
        <taxon>Sphingopyxis</taxon>
    </lineage>
</organism>
<sequence length="142" mass="15748">MMESLSRLYRKHGKPRVAEWLGVSVRQLANIAGGSLPAPHRLFNLVLHDDDALDPIDREYGLRRVPRNAVCSSDPVSTRLAMLLTSTIDMEHPDSDGGVDATLSELLDLPEDVLRAVAHKFNGWVERIDVHRHGKPKAVVNG</sequence>
<evidence type="ECO:0000313" key="1">
    <source>
        <dbReference type="EMBL" id="AMU89918.1"/>
    </source>
</evidence>
<proteinExistence type="predicted"/>